<sequence>MPSRLTNFADLLRRRRARTATFALLACLMSGHALAQDSLADHAATALAEQGGAHGPGAAGKIVTLRSEEAPLFTDAPARPSMEGAHYSDVTGWLTPDKPSRMGLTLGLLSARPFASAASSPLAYDLGVRLRSRLEQRVHLDVHAWARTPQQFAAHDAQGMIWSREPASVGTRVEVQWKASRTGGVVPEFGAIGVQLQGDAKLLLRARRGGPMVYYRAKF</sequence>
<organism evidence="2 3">
    <name type="scientific">Pulveribacter suum</name>
    <dbReference type="NCBI Taxonomy" id="2116657"/>
    <lineage>
        <taxon>Bacteria</taxon>
        <taxon>Pseudomonadati</taxon>
        <taxon>Pseudomonadota</taxon>
        <taxon>Betaproteobacteria</taxon>
        <taxon>Burkholderiales</taxon>
        <taxon>Comamonadaceae</taxon>
        <taxon>Pulveribacter</taxon>
    </lineage>
</organism>
<protein>
    <submittedName>
        <fullName evidence="2">Uncharacterized protein</fullName>
    </submittedName>
</protein>
<name>A0A2P1NKI7_9BURK</name>
<reference evidence="3" key="1">
    <citation type="submission" date="2018-03" db="EMBL/GenBank/DDBJ databases">
        <title>Genome sequencing of Melaminivora sp. strain SC2-7.</title>
        <authorList>
            <person name="Kim S.-J."/>
            <person name="Heo J."/>
            <person name="Ahn J.-H."/>
            <person name="Kwon S.-W."/>
        </authorList>
    </citation>
    <scope>NUCLEOTIDE SEQUENCE [LARGE SCALE GENOMIC DNA]</scope>
    <source>
        <strain evidence="3">SC2-7</strain>
    </source>
</reference>
<gene>
    <name evidence="2" type="ORF">C7H73_07830</name>
</gene>
<evidence type="ECO:0000313" key="2">
    <source>
        <dbReference type="EMBL" id="AVP57574.1"/>
    </source>
</evidence>
<evidence type="ECO:0000313" key="3">
    <source>
        <dbReference type="Proteomes" id="UP000241829"/>
    </source>
</evidence>
<dbReference type="Proteomes" id="UP000241829">
    <property type="component" value="Chromosome"/>
</dbReference>
<accession>A0A2P1NKI7</accession>
<proteinExistence type="predicted"/>
<keyword evidence="1" id="KW-0732">Signal</keyword>
<dbReference type="AlphaFoldDB" id="A0A2P1NKI7"/>
<dbReference type="EMBL" id="CP027792">
    <property type="protein sequence ID" value="AVP57574.1"/>
    <property type="molecule type" value="Genomic_DNA"/>
</dbReference>
<dbReference type="KEGG" id="melm:C7H73_07830"/>
<keyword evidence="3" id="KW-1185">Reference proteome</keyword>
<feature type="signal peptide" evidence="1">
    <location>
        <begin position="1"/>
        <end position="35"/>
    </location>
</feature>
<evidence type="ECO:0000256" key="1">
    <source>
        <dbReference type="SAM" id="SignalP"/>
    </source>
</evidence>
<feature type="chain" id="PRO_5015175927" evidence="1">
    <location>
        <begin position="36"/>
        <end position="219"/>
    </location>
</feature>